<feature type="domain" description="BON" evidence="1">
    <location>
        <begin position="5"/>
        <end position="73"/>
    </location>
</feature>
<name>A0A2W2HWZ5_9ACTN</name>
<gene>
    <name evidence="2" type="ORF">C1I98_18865</name>
</gene>
<evidence type="ECO:0000313" key="3">
    <source>
        <dbReference type="Proteomes" id="UP000248544"/>
    </source>
</evidence>
<dbReference type="Pfam" id="PF04972">
    <property type="entry name" value="BON"/>
    <property type="match status" value="1"/>
</dbReference>
<reference evidence="2 3" key="1">
    <citation type="submission" date="2018-01" db="EMBL/GenBank/DDBJ databases">
        <title>Draft genome sequence of Sphaerisporangium sp. 7K107.</title>
        <authorList>
            <person name="Sahin N."/>
            <person name="Saygin H."/>
            <person name="Ay H."/>
        </authorList>
    </citation>
    <scope>NUCLEOTIDE SEQUENCE [LARGE SCALE GENOMIC DNA]</scope>
    <source>
        <strain evidence="2 3">7K107</strain>
    </source>
</reference>
<dbReference type="Proteomes" id="UP000248544">
    <property type="component" value="Unassembled WGS sequence"/>
</dbReference>
<accession>A0A2W2HWZ5</accession>
<protein>
    <submittedName>
        <fullName evidence="2">Phospholipid-binding protein</fullName>
    </submittedName>
</protein>
<dbReference type="RefSeq" id="WP_111168766.1">
    <property type="nucleotide sequence ID" value="NZ_POUA01000142.1"/>
</dbReference>
<proteinExistence type="predicted"/>
<sequence>MAGEAPQYVAARVQRALAEDERTHELGIRVDVRGDQIFLRGQVGDEYRRETIAGVAGEAAPELELHNEISVVEVRDPGEEENL</sequence>
<dbReference type="InterPro" id="IPR007055">
    <property type="entry name" value="BON_dom"/>
</dbReference>
<dbReference type="PROSITE" id="PS50914">
    <property type="entry name" value="BON"/>
    <property type="match status" value="1"/>
</dbReference>
<comment type="caution">
    <text evidence="2">The sequence shown here is derived from an EMBL/GenBank/DDBJ whole genome shotgun (WGS) entry which is preliminary data.</text>
</comment>
<evidence type="ECO:0000313" key="2">
    <source>
        <dbReference type="EMBL" id="PZG43134.1"/>
    </source>
</evidence>
<organism evidence="2 3">
    <name type="scientific">Spongiactinospora gelatinilytica</name>
    <dbReference type="NCBI Taxonomy" id="2666298"/>
    <lineage>
        <taxon>Bacteria</taxon>
        <taxon>Bacillati</taxon>
        <taxon>Actinomycetota</taxon>
        <taxon>Actinomycetes</taxon>
        <taxon>Streptosporangiales</taxon>
        <taxon>Streptosporangiaceae</taxon>
        <taxon>Spongiactinospora</taxon>
    </lineage>
</organism>
<keyword evidence="3" id="KW-1185">Reference proteome</keyword>
<dbReference type="EMBL" id="POUA01000142">
    <property type="protein sequence ID" value="PZG43134.1"/>
    <property type="molecule type" value="Genomic_DNA"/>
</dbReference>
<dbReference type="AlphaFoldDB" id="A0A2W2HWZ5"/>
<evidence type="ECO:0000259" key="1">
    <source>
        <dbReference type="PROSITE" id="PS50914"/>
    </source>
</evidence>